<dbReference type="Gene3D" id="3.30.450.20">
    <property type="entry name" value="PAS domain"/>
    <property type="match status" value="1"/>
</dbReference>
<protein>
    <recommendedName>
        <fullName evidence="2">PAS domain-containing protein</fullName>
    </recommendedName>
</protein>
<feature type="compositionally biased region" description="Low complexity" evidence="1">
    <location>
        <begin position="162"/>
        <end position="172"/>
    </location>
</feature>
<feature type="domain" description="PAS" evidence="2">
    <location>
        <begin position="260"/>
        <end position="333"/>
    </location>
</feature>
<evidence type="ECO:0000313" key="3">
    <source>
        <dbReference type="EMBL" id="KIJ37367.1"/>
    </source>
</evidence>
<evidence type="ECO:0000256" key="1">
    <source>
        <dbReference type="SAM" id="MobiDB-lite"/>
    </source>
</evidence>
<feature type="compositionally biased region" description="Acidic residues" evidence="1">
    <location>
        <begin position="124"/>
        <end position="133"/>
    </location>
</feature>
<dbReference type="Proteomes" id="UP000054279">
    <property type="component" value="Unassembled WGS sequence"/>
</dbReference>
<feature type="compositionally biased region" description="Basic and acidic residues" evidence="1">
    <location>
        <begin position="186"/>
        <end position="212"/>
    </location>
</feature>
<evidence type="ECO:0000259" key="2">
    <source>
        <dbReference type="PROSITE" id="PS50112"/>
    </source>
</evidence>
<dbReference type="HOGENOM" id="CLU_774269_0_0_1"/>
<proteinExistence type="predicted"/>
<dbReference type="InterPro" id="IPR035965">
    <property type="entry name" value="PAS-like_dom_sf"/>
</dbReference>
<organism evidence="3 4">
    <name type="scientific">Sphaerobolus stellatus (strain SS14)</name>
    <dbReference type="NCBI Taxonomy" id="990650"/>
    <lineage>
        <taxon>Eukaryota</taxon>
        <taxon>Fungi</taxon>
        <taxon>Dikarya</taxon>
        <taxon>Basidiomycota</taxon>
        <taxon>Agaricomycotina</taxon>
        <taxon>Agaricomycetes</taxon>
        <taxon>Phallomycetidae</taxon>
        <taxon>Geastrales</taxon>
        <taxon>Sphaerobolaceae</taxon>
        <taxon>Sphaerobolus</taxon>
    </lineage>
</organism>
<dbReference type="AlphaFoldDB" id="A0A0C9V759"/>
<dbReference type="InterPro" id="IPR000014">
    <property type="entry name" value="PAS"/>
</dbReference>
<keyword evidence="4" id="KW-1185">Reference proteome</keyword>
<evidence type="ECO:0000313" key="4">
    <source>
        <dbReference type="Proteomes" id="UP000054279"/>
    </source>
</evidence>
<sequence length="358" mass="39003">MSDTSSAANVGTVRRGAPSPLIFNPDAVLPVNSASAPPPQSRAHTVNMPHVKKNITRRLKLAKQECDAALQKITNNITQFIEEQIRAKQVEVHHTQVLRESLDFHTTDIASAVADLRCPVDDTASDDAGYDAEPEGRHSRHVSVSSSPASFRKPTSLPPVAAPTSSHSSSDTSPRKTPNLATANADKIRPPLDHYPHKEDQKALTVREEYRSRFSPAKPSALSGRQSRDEQQKDISSSLDVPGSRDIAVVLQTEASKVESTEALREKADFARYTTIVLELAADGDHVVTVNQAWRTIVGADPDDLISTGLTESLHPDSKGVFKAAAEELQADEGNTKEIRFKLLVEPESDGQRHAQLR</sequence>
<dbReference type="PROSITE" id="PS50112">
    <property type="entry name" value="PAS"/>
    <property type="match status" value="1"/>
</dbReference>
<dbReference type="SUPFAM" id="SSF55785">
    <property type="entry name" value="PYP-like sensor domain (PAS domain)"/>
    <property type="match status" value="1"/>
</dbReference>
<accession>A0A0C9V759</accession>
<feature type="region of interest" description="Disordered" evidence="1">
    <location>
        <begin position="124"/>
        <end position="241"/>
    </location>
</feature>
<reference evidence="3 4" key="1">
    <citation type="submission" date="2014-06" db="EMBL/GenBank/DDBJ databases">
        <title>Evolutionary Origins and Diversification of the Mycorrhizal Mutualists.</title>
        <authorList>
            <consortium name="DOE Joint Genome Institute"/>
            <consortium name="Mycorrhizal Genomics Consortium"/>
            <person name="Kohler A."/>
            <person name="Kuo A."/>
            <person name="Nagy L.G."/>
            <person name="Floudas D."/>
            <person name="Copeland A."/>
            <person name="Barry K.W."/>
            <person name="Cichocki N."/>
            <person name="Veneault-Fourrey C."/>
            <person name="LaButti K."/>
            <person name="Lindquist E.A."/>
            <person name="Lipzen A."/>
            <person name="Lundell T."/>
            <person name="Morin E."/>
            <person name="Murat C."/>
            <person name="Riley R."/>
            <person name="Ohm R."/>
            <person name="Sun H."/>
            <person name="Tunlid A."/>
            <person name="Henrissat B."/>
            <person name="Grigoriev I.V."/>
            <person name="Hibbett D.S."/>
            <person name="Martin F."/>
        </authorList>
    </citation>
    <scope>NUCLEOTIDE SEQUENCE [LARGE SCALE GENOMIC DNA]</scope>
    <source>
        <strain evidence="3 4">SS14</strain>
    </source>
</reference>
<gene>
    <name evidence="3" type="ORF">M422DRAFT_50438</name>
</gene>
<dbReference type="EMBL" id="KN837169">
    <property type="protein sequence ID" value="KIJ37367.1"/>
    <property type="molecule type" value="Genomic_DNA"/>
</dbReference>
<dbReference type="CDD" id="cd00130">
    <property type="entry name" value="PAS"/>
    <property type="match status" value="1"/>
</dbReference>
<name>A0A0C9V759_SPHS4</name>